<organism evidence="1 2">
    <name type="scientific">Trichormus variabilis (strain ATCC 29413 / PCC 7937)</name>
    <name type="common">Anabaena variabilis</name>
    <dbReference type="NCBI Taxonomy" id="240292"/>
    <lineage>
        <taxon>Bacteria</taxon>
        <taxon>Bacillati</taxon>
        <taxon>Cyanobacteriota</taxon>
        <taxon>Cyanophyceae</taxon>
        <taxon>Nostocales</taxon>
        <taxon>Nostocaceae</taxon>
        <taxon>Trichormus</taxon>
    </lineage>
</organism>
<dbReference type="AlphaFoldDB" id="Q3M225"/>
<keyword evidence="1" id="KW-0614">Plasmid</keyword>
<accession>Q3M225</accession>
<dbReference type="HOGENOM" id="CLU_2491039_0_0_3"/>
<gene>
    <name evidence="1" type="ordered locus">Ava_B0250</name>
</gene>
<dbReference type="Proteomes" id="UP000002533">
    <property type="component" value="Plasmid pAnaA"/>
</dbReference>
<dbReference type="EMBL" id="CP000119">
    <property type="protein sequence ID" value="ABA24961.1"/>
    <property type="molecule type" value="Genomic_DNA"/>
</dbReference>
<reference evidence="2" key="1">
    <citation type="journal article" date="2014" name="Stand. Genomic Sci.">
        <title>Complete genome sequence of Anabaena variabilis ATCC 29413.</title>
        <authorList>
            <person name="Thiel T."/>
            <person name="Pratte B.S."/>
            <person name="Zhong J."/>
            <person name="Goodwin L."/>
            <person name="Copeland A."/>
            <person name="Lucas S."/>
            <person name="Han C."/>
            <person name="Pitluck S."/>
            <person name="Land M.L."/>
            <person name="Kyrpides N.C."/>
            <person name="Woyke T."/>
        </authorList>
    </citation>
    <scope>NUCLEOTIDE SEQUENCE [LARGE SCALE GENOMIC DNA]</scope>
    <source>
        <strain evidence="2">ATCC 29413 / PCC 7937</strain>
    </source>
</reference>
<protein>
    <submittedName>
        <fullName evidence="1">Uncharacterized protein</fullName>
    </submittedName>
</protein>
<dbReference type="KEGG" id="ava:Ava_B0250"/>
<evidence type="ECO:0000313" key="2">
    <source>
        <dbReference type="Proteomes" id="UP000002533"/>
    </source>
</evidence>
<evidence type="ECO:0000313" key="1">
    <source>
        <dbReference type="EMBL" id="ABA24961.1"/>
    </source>
</evidence>
<sequence length="86" mass="9866">MRQVLVHIFDTPPLLSPLSILCYLNPYKNEVQTLTETSTPEFDPLKFFEEVGLPVEAKKSVQPKTIQDLRSLTQHLFKRQPNQATA</sequence>
<name>Q3M225_TRIV2</name>
<geneLocation type="plasmid" evidence="2">
    <name>pAnaA</name>
</geneLocation>
<proteinExistence type="predicted"/>